<dbReference type="PANTHER" id="PTHR11487:SF0">
    <property type="entry name" value="S-ACYL FATTY ACID SYNTHASE THIOESTERASE, MEDIUM CHAIN"/>
    <property type="match status" value="1"/>
</dbReference>
<dbReference type="GO" id="GO:0008610">
    <property type="term" value="P:lipid biosynthetic process"/>
    <property type="evidence" value="ECO:0007669"/>
    <property type="project" value="TreeGrafter"/>
</dbReference>
<dbReference type="Proteomes" id="UP000321168">
    <property type="component" value="Unassembled WGS sequence"/>
</dbReference>
<dbReference type="PANTHER" id="PTHR11487">
    <property type="entry name" value="THIOESTERASE"/>
    <property type="match status" value="1"/>
</dbReference>
<feature type="domain" description="Thioesterase" evidence="2">
    <location>
        <begin position="3"/>
        <end position="221"/>
    </location>
</feature>
<dbReference type="Gene3D" id="3.40.50.1820">
    <property type="entry name" value="alpha/beta hydrolase"/>
    <property type="match status" value="1"/>
</dbReference>
<evidence type="ECO:0000259" key="2">
    <source>
        <dbReference type="Pfam" id="PF00975"/>
    </source>
</evidence>
<gene>
    <name evidence="3" type="ORF">FRX97_02300</name>
</gene>
<comment type="similarity">
    <text evidence="1">Belongs to the thioesterase family.</text>
</comment>
<keyword evidence="4" id="KW-1185">Reference proteome</keyword>
<evidence type="ECO:0000256" key="1">
    <source>
        <dbReference type="ARBA" id="ARBA00007169"/>
    </source>
</evidence>
<dbReference type="InterPro" id="IPR001031">
    <property type="entry name" value="Thioesterase"/>
</dbReference>
<dbReference type="AlphaFoldDB" id="A0A5C6VAU0"/>
<evidence type="ECO:0000313" key="3">
    <source>
        <dbReference type="EMBL" id="TXC81944.1"/>
    </source>
</evidence>
<protein>
    <submittedName>
        <fullName evidence="3">Thioesterase</fullName>
    </submittedName>
</protein>
<comment type="caution">
    <text evidence="3">The sequence shown here is derived from an EMBL/GenBank/DDBJ whole genome shotgun (WGS) entry which is preliminary data.</text>
</comment>
<dbReference type="InterPro" id="IPR029058">
    <property type="entry name" value="AB_hydrolase_fold"/>
</dbReference>
<proteinExistence type="inferred from homology"/>
<dbReference type="RefSeq" id="WP_147012976.1">
    <property type="nucleotide sequence ID" value="NZ_VORB01000002.1"/>
</dbReference>
<organism evidence="3 4">
    <name type="scientific">Luteibaculum oceani</name>
    <dbReference type="NCBI Taxonomy" id="1294296"/>
    <lineage>
        <taxon>Bacteria</taxon>
        <taxon>Pseudomonadati</taxon>
        <taxon>Bacteroidota</taxon>
        <taxon>Flavobacteriia</taxon>
        <taxon>Flavobacteriales</taxon>
        <taxon>Luteibaculaceae</taxon>
        <taxon>Luteibaculum</taxon>
    </lineage>
</organism>
<dbReference type="EMBL" id="VORB01000002">
    <property type="protein sequence ID" value="TXC81944.1"/>
    <property type="molecule type" value="Genomic_DNA"/>
</dbReference>
<dbReference type="SUPFAM" id="SSF53474">
    <property type="entry name" value="alpha/beta-Hydrolases"/>
    <property type="match status" value="1"/>
</dbReference>
<dbReference type="OrthoDB" id="2213423at2"/>
<sequence length="229" mass="26244">MPKIICLPFAGASKYAYNQFNNMGVGSLDFIGLDLPGRGMRFNEPLLRSIDEMTHDLYNQILPFTNEPYYLFGHSMGAILGQRICEKLHELDKPLPKKLLLSGRGGPDTEITHREWHKLPPNDFKKKVFELGGSPKEVLDNPELMELMEPILRADFEAVETYLYPKINKLDIPVSVYYGSHDKCTKEECENWQVISDKKITLTEISGNHFFIFSNAQQFLNCLKQDIDA</sequence>
<accession>A0A5C6VAU0</accession>
<dbReference type="InterPro" id="IPR012223">
    <property type="entry name" value="TEII"/>
</dbReference>
<name>A0A5C6VAU0_9FLAO</name>
<reference evidence="3 4" key="1">
    <citation type="submission" date="2019-08" db="EMBL/GenBank/DDBJ databases">
        <title>Genome of Luteibaculum oceani JCM 18817.</title>
        <authorList>
            <person name="Bowman J.P."/>
        </authorList>
    </citation>
    <scope>NUCLEOTIDE SEQUENCE [LARGE SCALE GENOMIC DNA]</scope>
    <source>
        <strain evidence="3 4">JCM 18817</strain>
    </source>
</reference>
<evidence type="ECO:0000313" key="4">
    <source>
        <dbReference type="Proteomes" id="UP000321168"/>
    </source>
</evidence>
<dbReference type="Pfam" id="PF00975">
    <property type="entry name" value="Thioesterase"/>
    <property type="match status" value="1"/>
</dbReference>